<reference evidence="8 9" key="1">
    <citation type="journal article" date="2017" name="Environ. Microbiol. Rep.">
        <title>Genetic diversity of marine anaerobic ammonium-oxidizing bacteria as revealed by genomic and proteomic analyses of 'Candidatus Scalindua japonica'.</title>
        <authorList>
            <person name="Oshiki M."/>
            <person name="Mizuto K."/>
            <person name="Kimura Z."/>
            <person name="Kindaichi T."/>
            <person name="Satoh H."/>
            <person name="Okabe S."/>
        </authorList>
    </citation>
    <scope>NUCLEOTIDE SEQUENCE [LARGE SCALE GENOMIC DNA]</scope>
    <source>
        <strain evidence="9">husup-a2</strain>
    </source>
</reference>
<dbReference type="EMBL" id="BAOS01000047">
    <property type="protein sequence ID" value="GAX63046.1"/>
    <property type="molecule type" value="Genomic_DNA"/>
</dbReference>
<evidence type="ECO:0000256" key="2">
    <source>
        <dbReference type="ARBA" id="ARBA00007015"/>
    </source>
</evidence>
<evidence type="ECO:0000313" key="9">
    <source>
        <dbReference type="Proteomes" id="UP000218542"/>
    </source>
</evidence>
<protein>
    <submittedName>
        <fullName evidence="8">Permease of the major facilitator superfamily</fullName>
    </submittedName>
</protein>
<sequence>MFVFAAFFLNFGFGFTDVACDAHGVDMCKKDNREEGMIQAIMWETRSFGAFLSGIGGGILINFFGEKITFVVMSLAPLTLCIVAFSSLKEEDKNVHSTKDWGHLFKRSSYEGSVKFLIAAAIFLFILNMAPVFSPSALQYFMGKILGYSPFMRGIISAIGAFGGFLGLRYYREYMREGDIRRILKLSLLLGAGINLTYVWTVYFYPLLLFIFIIGAFVSMIGFVCSMRVAVRACPKGIEGTVFAVMMSLCNIGSMAGAWVGGRIFDFFAVVKYVDGEVVYQEPGHGFAWMVIISSAMSLSPLLFLRLLREFKTSDVKNA</sequence>
<feature type="transmembrane region" description="Helical" evidence="7">
    <location>
        <begin position="47"/>
        <end position="64"/>
    </location>
</feature>
<evidence type="ECO:0000256" key="5">
    <source>
        <dbReference type="ARBA" id="ARBA00022989"/>
    </source>
</evidence>
<dbReference type="AlphaFoldDB" id="A0A286U4I5"/>
<dbReference type="Gene3D" id="1.20.1250.20">
    <property type="entry name" value="MFS general substrate transporter like domains"/>
    <property type="match status" value="1"/>
</dbReference>
<name>A0A286U4I5_9BACT</name>
<feature type="transmembrane region" description="Helical" evidence="7">
    <location>
        <begin position="242"/>
        <end position="265"/>
    </location>
</feature>
<dbReference type="PANTHER" id="PTHR31585:SF0">
    <property type="entry name" value="FOLATE-BIOPTERIN TRANSPORTER 1, CHLOROPLASTIC"/>
    <property type="match status" value="1"/>
</dbReference>
<feature type="transmembrane region" description="Helical" evidence="7">
    <location>
        <begin position="285"/>
        <end position="308"/>
    </location>
</feature>
<evidence type="ECO:0000256" key="6">
    <source>
        <dbReference type="ARBA" id="ARBA00023136"/>
    </source>
</evidence>
<organism evidence="8 9">
    <name type="scientific">Candidatus Scalindua japonica</name>
    <dbReference type="NCBI Taxonomy" id="1284222"/>
    <lineage>
        <taxon>Bacteria</taxon>
        <taxon>Pseudomonadati</taxon>
        <taxon>Planctomycetota</taxon>
        <taxon>Candidatus Brocadiia</taxon>
        <taxon>Candidatus Brocadiales</taxon>
        <taxon>Candidatus Scalinduaceae</taxon>
        <taxon>Candidatus Scalindua</taxon>
    </lineage>
</organism>
<evidence type="ECO:0000256" key="4">
    <source>
        <dbReference type="ARBA" id="ARBA00022692"/>
    </source>
</evidence>
<comment type="similarity">
    <text evidence="2">Belongs to the major facilitator superfamily. Folate-biopterin transporter (TC 2.A.71) family.</text>
</comment>
<dbReference type="GO" id="GO:0016020">
    <property type="term" value="C:membrane"/>
    <property type="evidence" value="ECO:0007669"/>
    <property type="project" value="UniProtKB-SubCell"/>
</dbReference>
<evidence type="ECO:0000313" key="8">
    <source>
        <dbReference type="EMBL" id="GAX63046.1"/>
    </source>
</evidence>
<dbReference type="InterPro" id="IPR036259">
    <property type="entry name" value="MFS_trans_sf"/>
</dbReference>
<feature type="transmembrane region" description="Helical" evidence="7">
    <location>
        <begin position="183"/>
        <end position="201"/>
    </location>
</feature>
<dbReference type="SUPFAM" id="SSF103473">
    <property type="entry name" value="MFS general substrate transporter"/>
    <property type="match status" value="1"/>
</dbReference>
<evidence type="ECO:0000256" key="7">
    <source>
        <dbReference type="SAM" id="Phobius"/>
    </source>
</evidence>
<evidence type="ECO:0000256" key="3">
    <source>
        <dbReference type="ARBA" id="ARBA00022448"/>
    </source>
</evidence>
<comment type="subcellular location">
    <subcellularLocation>
        <location evidence="1">Membrane</location>
        <topology evidence="1">Multi-pass membrane protein</topology>
    </subcellularLocation>
</comment>
<keyword evidence="5 7" id="KW-1133">Transmembrane helix</keyword>
<dbReference type="Proteomes" id="UP000218542">
    <property type="component" value="Unassembled WGS sequence"/>
</dbReference>
<proteinExistence type="inferred from homology"/>
<feature type="transmembrane region" description="Helical" evidence="7">
    <location>
        <begin position="70"/>
        <end position="88"/>
    </location>
</feature>
<dbReference type="PANTHER" id="PTHR31585">
    <property type="entry name" value="FOLATE-BIOPTERIN TRANSPORTER 1, CHLOROPLASTIC"/>
    <property type="match status" value="1"/>
</dbReference>
<keyword evidence="9" id="KW-1185">Reference proteome</keyword>
<feature type="transmembrane region" description="Helical" evidence="7">
    <location>
        <begin position="150"/>
        <end position="171"/>
    </location>
</feature>
<keyword evidence="4 7" id="KW-0812">Transmembrane</keyword>
<feature type="transmembrane region" description="Helical" evidence="7">
    <location>
        <begin position="109"/>
        <end position="130"/>
    </location>
</feature>
<dbReference type="Pfam" id="PF03092">
    <property type="entry name" value="BT1"/>
    <property type="match status" value="1"/>
</dbReference>
<feature type="transmembrane region" description="Helical" evidence="7">
    <location>
        <begin position="207"/>
        <end position="230"/>
    </location>
</feature>
<keyword evidence="3" id="KW-0813">Transport</keyword>
<accession>A0A286U4I5</accession>
<evidence type="ECO:0000256" key="1">
    <source>
        <dbReference type="ARBA" id="ARBA00004141"/>
    </source>
</evidence>
<comment type="caution">
    <text evidence="8">The sequence shown here is derived from an EMBL/GenBank/DDBJ whole genome shotgun (WGS) entry which is preliminary data.</text>
</comment>
<dbReference type="InterPro" id="IPR039309">
    <property type="entry name" value="BT1"/>
</dbReference>
<keyword evidence="6 7" id="KW-0472">Membrane</keyword>
<gene>
    <name evidence="8" type="ORF">SCALIN_C47_0017</name>
</gene>